<proteinExistence type="predicted"/>
<keyword evidence="2" id="KW-1185">Reference proteome</keyword>
<dbReference type="RefSeq" id="WP_275594765.1">
    <property type="nucleotide sequence ID" value="NZ_CP102381.1"/>
</dbReference>
<accession>A0ABY8CBA5</accession>
<gene>
    <name evidence="1" type="ORF">NR989_10890</name>
</gene>
<evidence type="ECO:0000313" key="2">
    <source>
        <dbReference type="Proteomes" id="UP001222275"/>
    </source>
</evidence>
<evidence type="ECO:0000313" key="1">
    <source>
        <dbReference type="EMBL" id="WEJ62507.1"/>
    </source>
</evidence>
<dbReference type="EMBL" id="CP102381">
    <property type="protein sequence ID" value="WEJ62507.1"/>
    <property type="molecule type" value="Genomic_DNA"/>
</dbReference>
<organism evidence="1 2">
    <name type="scientific">Thiomicrorhabdus lithotrophica</name>
    <dbReference type="NCBI Taxonomy" id="2949997"/>
    <lineage>
        <taxon>Bacteria</taxon>
        <taxon>Pseudomonadati</taxon>
        <taxon>Pseudomonadota</taxon>
        <taxon>Gammaproteobacteria</taxon>
        <taxon>Thiotrichales</taxon>
        <taxon>Piscirickettsiaceae</taxon>
        <taxon>Thiomicrorhabdus</taxon>
    </lineage>
</organism>
<evidence type="ECO:0008006" key="3">
    <source>
        <dbReference type="Google" id="ProtNLM"/>
    </source>
</evidence>
<reference evidence="1 2" key="1">
    <citation type="submission" date="2022-06" db="EMBL/GenBank/DDBJ databases">
        <title>Thiomicrohabdus sp. nov, an obligately chemolithoautotrophic, sulfur-oxidizing bacterium isolated from beach of Guanyin Mountain. Amoy.</title>
        <authorList>
            <person name="Zhu H."/>
        </authorList>
    </citation>
    <scope>NUCLEOTIDE SEQUENCE [LARGE SCALE GENOMIC DNA]</scope>
    <source>
        <strain evidence="1 2">XGS-01</strain>
    </source>
</reference>
<sequence length="175" mass="19409">MKFSGVILLVIIAVAGYLSWNEVSKKRYAPSNADEALAELQNLKQQTMISPQQSAIAEKLNQQVAVISAYKSASNISTDLIALAPTAPVIKVPVITATKQRYTPYARVMTKRYKDYTVSMIFIAPNNRYAVIDEQFSRVGDVLPDGGKVLEIAENYIKVKRGKTTQKFKMDSSKS</sequence>
<dbReference type="Proteomes" id="UP001222275">
    <property type="component" value="Chromosome"/>
</dbReference>
<protein>
    <recommendedName>
        <fullName evidence="3">Type IV pilus biogenesis protein PilO</fullName>
    </recommendedName>
</protein>
<name>A0ABY8CBA5_9GAMM</name>